<proteinExistence type="predicted"/>
<gene>
    <name evidence="2" type="ORF">Hypma_003037</name>
</gene>
<evidence type="ECO:0000313" key="3">
    <source>
        <dbReference type="Proteomes" id="UP000076154"/>
    </source>
</evidence>
<protein>
    <submittedName>
        <fullName evidence="2">Uncharacterized protein</fullName>
    </submittedName>
</protein>
<comment type="caution">
    <text evidence="2">The sequence shown here is derived from an EMBL/GenBank/DDBJ whole genome shotgun (WGS) entry which is preliminary data.</text>
</comment>
<keyword evidence="3" id="KW-1185">Reference proteome</keyword>
<feature type="transmembrane region" description="Helical" evidence="1">
    <location>
        <begin position="84"/>
        <end position="105"/>
    </location>
</feature>
<keyword evidence="1" id="KW-1133">Transmembrane helix</keyword>
<evidence type="ECO:0000313" key="2">
    <source>
        <dbReference type="EMBL" id="RDB16316.1"/>
    </source>
</evidence>
<dbReference type="EMBL" id="LUEZ02000126">
    <property type="protein sequence ID" value="RDB16316.1"/>
    <property type="molecule type" value="Genomic_DNA"/>
</dbReference>
<feature type="transmembrane region" description="Helical" evidence="1">
    <location>
        <begin position="144"/>
        <end position="163"/>
    </location>
</feature>
<name>A0A369JBS3_HYPMA</name>
<keyword evidence="1" id="KW-0472">Membrane</keyword>
<keyword evidence="1" id="KW-0812">Transmembrane</keyword>
<evidence type="ECO:0000256" key="1">
    <source>
        <dbReference type="SAM" id="Phobius"/>
    </source>
</evidence>
<sequence>MATQEDLEAAQSSSLRRPFVHRPGCPSADFKWNVQSTDSFFDGPAPSIAARENCYGCRVADFLRGDTQPHCLPGEEPATLSMRLFKLGFLFPPLWILGALAPFLLSRRMRGYSPPSPGAEKIDEMNAAENGKVEIKWARRCLKAVAAFLCVGAGTAVLSWWILKD</sequence>
<organism evidence="2 3">
    <name type="scientific">Hypsizygus marmoreus</name>
    <name type="common">White beech mushroom</name>
    <name type="synonym">Agaricus marmoreus</name>
    <dbReference type="NCBI Taxonomy" id="39966"/>
    <lineage>
        <taxon>Eukaryota</taxon>
        <taxon>Fungi</taxon>
        <taxon>Dikarya</taxon>
        <taxon>Basidiomycota</taxon>
        <taxon>Agaricomycotina</taxon>
        <taxon>Agaricomycetes</taxon>
        <taxon>Agaricomycetidae</taxon>
        <taxon>Agaricales</taxon>
        <taxon>Tricholomatineae</taxon>
        <taxon>Lyophyllaceae</taxon>
        <taxon>Hypsizygus</taxon>
    </lineage>
</organism>
<dbReference type="InParanoid" id="A0A369JBS3"/>
<dbReference type="OrthoDB" id="28975at2759"/>
<dbReference type="AlphaFoldDB" id="A0A369JBS3"/>
<dbReference type="Proteomes" id="UP000076154">
    <property type="component" value="Unassembled WGS sequence"/>
</dbReference>
<accession>A0A369JBS3</accession>
<reference evidence="2" key="1">
    <citation type="submission" date="2018-04" db="EMBL/GenBank/DDBJ databases">
        <title>Whole genome sequencing of Hypsizygus marmoreus.</title>
        <authorList>
            <person name="Choi I.-G."/>
            <person name="Min B."/>
            <person name="Kim J.-G."/>
            <person name="Kim S."/>
            <person name="Oh Y.-L."/>
            <person name="Kong W.-S."/>
            <person name="Park H."/>
            <person name="Jeong J."/>
            <person name="Song E.-S."/>
        </authorList>
    </citation>
    <scope>NUCLEOTIDE SEQUENCE [LARGE SCALE GENOMIC DNA]</scope>
    <source>
        <strain evidence="2">51987-8</strain>
    </source>
</reference>